<dbReference type="PANTHER" id="PTHR30136:SF24">
    <property type="entry name" value="HTH-TYPE TRANSCRIPTIONAL REPRESSOR ALLR"/>
    <property type="match status" value="1"/>
</dbReference>
<protein>
    <submittedName>
        <fullName evidence="6">IclR family transcriptional regulator</fullName>
    </submittedName>
</protein>
<dbReference type="Gene3D" id="1.10.10.10">
    <property type="entry name" value="Winged helix-like DNA-binding domain superfamily/Winged helix DNA-binding domain"/>
    <property type="match status" value="1"/>
</dbReference>
<organism evidence="6 7">
    <name type="scientific">Nocardiopsis mangrovi</name>
    <dbReference type="NCBI Taxonomy" id="1179818"/>
    <lineage>
        <taxon>Bacteria</taxon>
        <taxon>Bacillati</taxon>
        <taxon>Actinomycetota</taxon>
        <taxon>Actinomycetes</taxon>
        <taxon>Streptosporangiales</taxon>
        <taxon>Nocardiopsidaceae</taxon>
        <taxon>Nocardiopsis</taxon>
    </lineage>
</organism>
<gene>
    <name evidence="6" type="ORF">ACFO4E_09825</name>
</gene>
<feature type="domain" description="IclR-ED" evidence="5">
    <location>
        <begin position="78"/>
        <end position="262"/>
    </location>
</feature>
<comment type="caution">
    <text evidence="6">The sequence shown here is derived from an EMBL/GenBank/DDBJ whole genome shotgun (WGS) entry which is preliminary data.</text>
</comment>
<dbReference type="PROSITE" id="PS51077">
    <property type="entry name" value="HTH_ICLR"/>
    <property type="match status" value="1"/>
</dbReference>
<name>A0ABV9DTE6_9ACTN</name>
<evidence type="ECO:0000259" key="4">
    <source>
        <dbReference type="PROSITE" id="PS51077"/>
    </source>
</evidence>
<dbReference type="Pfam" id="PF09339">
    <property type="entry name" value="HTH_IclR"/>
    <property type="match status" value="1"/>
</dbReference>
<dbReference type="InterPro" id="IPR014757">
    <property type="entry name" value="Tscrpt_reg_IclR_C"/>
</dbReference>
<dbReference type="RefSeq" id="WP_378573115.1">
    <property type="nucleotide sequence ID" value="NZ_JBHSFQ010000007.1"/>
</dbReference>
<dbReference type="InterPro" id="IPR005471">
    <property type="entry name" value="Tscrpt_reg_IclR_N"/>
</dbReference>
<keyword evidence="7" id="KW-1185">Reference proteome</keyword>
<reference evidence="7" key="1">
    <citation type="journal article" date="2019" name="Int. J. Syst. Evol. Microbiol.">
        <title>The Global Catalogue of Microorganisms (GCM) 10K type strain sequencing project: providing services to taxonomists for standard genome sequencing and annotation.</title>
        <authorList>
            <consortium name="The Broad Institute Genomics Platform"/>
            <consortium name="The Broad Institute Genome Sequencing Center for Infectious Disease"/>
            <person name="Wu L."/>
            <person name="Ma J."/>
        </authorList>
    </citation>
    <scope>NUCLEOTIDE SEQUENCE [LARGE SCALE GENOMIC DNA]</scope>
    <source>
        <strain evidence="7">XZYJ18</strain>
    </source>
</reference>
<dbReference type="InterPro" id="IPR050707">
    <property type="entry name" value="HTH_MetabolicPath_Reg"/>
</dbReference>
<evidence type="ECO:0000313" key="6">
    <source>
        <dbReference type="EMBL" id="MFC4562154.1"/>
    </source>
</evidence>
<dbReference type="SUPFAM" id="SSF46785">
    <property type="entry name" value="Winged helix' DNA-binding domain"/>
    <property type="match status" value="1"/>
</dbReference>
<dbReference type="InterPro" id="IPR036390">
    <property type="entry name" value="WH_DNA-bd_sf"/>
</dbReference>
<proteinExistence type="predicted"/>
<keyword evidence="2" id="KW-0238">DNA-binding</keyword>
<keyword evidence="1" id="KW-0805">Transcription regulation</keyword>
<dbReference type="InterPro" id="IPR036388">
    <property type="entry name" value="WH-like_DNA-bd_sf"/>
</dbReference>
<accession>A0ABV9DTE6</accession>
<dbReference type="PROSITE" id="PS51078">
    <property type="entry name" value="ICLR_ED"/>
    <property type="match status" value="1"/>
</dbReference>
<dbReference type="Pfam" id="PF01614">
    <property type="entry name" value="IclR_C"/>
    <property type="match status" value="1"/>
</dbReference>
<evidence type="ECO:0000256" key="2">
    <source>
        <dbReference type="ARBA" id="ARBA00023125"/>
    </source>
</evidence>
<dbReference type="Proteomes" id="UP001595923">
    <property type="component" value="Unassembled WGS sequence"/>
</dbReference>
<evidence type="ECO:0000256" key="3">
    <source>
        <dbReference type="ARBA" id="ARBA00023163"/>
    </source>
</evidence>
<dbReference type="SMART" id="SM00346">
    <property type="entry name" value="HTH_ICLR"/>
    <property type="match status" value="1"/>
</dbReference>
<evidence type="ECO:0000313" key="7">
    <source>
        <dbReference type="Proteomes" id="UP001595923"/>
    </source>
</evidence>
<sequence>MSNDQEFSGSGHHGGSSSVDNALRLLELIGERQALRVSEAATLLGVAPSTAHRLLTSLRRRGFVLQDRPNSAYRPGPVLNEIGLAAIDRIDIRRVAHPVLEEVRERTRETVSLSLIEGRTVRFVDCVESPRSVRVGNRTGVVLPAHCTAAGKAILAALPESELTRRYGDRELDARTQASLSDWSALEAELAEIRRVGYAVNIEEGETGISAVATALRDLAGAPLASIAVVVPSSRMPGRRKAEEMVDALLYARDQIQELLRSQV</sequence>
<evidence type="ECO:0000256" key="1">
    <source>
        <dbReference type="ARBA" id="ARBA00023015"/>
    </source>
</evidence>
<evidence type="ECO:0000259" key="5">
    <source>
        <dbReference type="PROSITE" id="PS51078"/>
    </source>
</evidence>
<dbReference type="SUPFAM" id="SSF55781">
    <property type="entry name" value="GAF domain-like"/>
    <property type="match status" value="1"/>
</dbReference>
<dbReference type="EMBL" id="JBHSFQ010000007">
    <property type="protein sequence ID" value="MFC4562154.1"/>
    <property type="molecule type" value="Genomic_DNA"/>
</dbReference>
<dbReference type="Gene3D" id="3.30.450.40">
    <property type="match status" value="1"/>
</dbReference>
<dbReference type="PANTHER" id="PTHR30136">
    <property type="entry name" value="HELIX-TURN-HELIX TRANSCRIPTIONAL REGULATOR, ICLR FAMILY"/>
    <property type="match status" value="1"/>
</dbReference>
<keyword evidence="3" id="KW-0804">Transcription</keyword>
<dbReference type="InterPro" id="IPR029016">
    <property type="entry name" value="GAF-like_dom_sf"/>
</dbReference>
<feature type="domain" description="HTH iclR-type" evidence="4">
    <location>
        <begin position="16"/>
        <end position="77"/>
    </location>
</feature>